<reference evidence="6" key="1">
    <citation type="submission" date="2022-02" db="EMBL/GenBank/DDBJ databases">
        <authorList>
            <person name="King R."/>
        </authorList>
    </citation>
    <scope>NUCLEOTIDE SEQUENCE</scope>
</reference>
<dbReference type="SUPFAM" id="SSF48340">
    <property type="entry name" value="Interferon-induced guanylate-binding protein 1 (GBP1), C-terminal domain"/>
    <property type="match status" value="2"/>
</dbReference>
<evidence type="ECO:0000256" key="4">
    <source>
        <dbReference type="PROSITE-ProRule" id="PRU01052"/>
    </source>
</evidence>
<dbReference type="Pfam" id="PF02263">
    <property type="entry name" value="GBP"/>
    <property type="match status" value="1"/>
</dbReference>
<sequence>MSGGTQKGGMREGVQVVKLGEGAQRYELDEEALRRVLLRQDVRGLPVVVVSVAGAYRGGKSFILDFFLRYLKASRYSQQTGAWLGSEDEPLQGFHWRGGSERNTTGIHLWSEPIITTLEATGEKVAVLLMDTQGTFDSETTIGQNSTIFALSTLISSVQIYNLTGNIKEDDLQHLQLFTEYGRLACDSKSKAFQTLLFLVRDWPHAFEHAYGFLGGSTLLNKRLQAKVNQNPELRQVREHIRTCFDNIKCFLMPHPGHSVEDLKFTGCLRVTDLREQFRLALLELVPSLFDPKHLTPKLISGERVTTQDLFDYFKTYVGIFNSDEVPEAVTIFKATADACLLAATREARELYSLQMEARVRDNVSVSNATLTAWHEAARDQALRRFVGKKKLASQADVDTHLEALKKELGARLSQYLWNNDIKVRDTMTFATEAYEAAVSSVSAEHARLCLHPQDLDDLHARALQQALEVFDAAREVLEGEEDDRKLELICRLEQRYEHLCVINEQNNKNSVMEAREVYVRRMKLEMDQSGVSSGRLSTHHRDAVDSATTSFYAKRNISTRREDDPHVARLLQDTNEYFVEFEKANTNRNKMALHAAENVYNNYMVSEWGPQMCCFHPKALEDLHNKGKQMALEQFLSNRVDSEDDEYKAALMKNLGIRLTDLKEVNEFNNKQAAEQALRLYTTLMDKYSRPSAVSILVIPFIIKLFGSLPARHEESKDDAIREFMKWRRGANYGNDVHFDRLVERIEEVFQTIRHPFLAILRETGIYRT</sequence>
<feature type="domain" description="GB1/RHD3-type G" evidence="5">
    <location>
        <begin position="44"/>
        <end position="294"/>
    </location>
</feature>
<dbReference type="Gene3D" id="3.40.50.300">
    <property type="entry name" value="P-loop containing nucleotide triphosphate hydrolases"/>
    <property type="match status" value="1"/>
</dbReference>
<dbReference type="InterPro" id="IPR036543">
    <property type="entry name" value="Guanylate-bd_C_sf"/>
</dbReference>
<dbReference type="Proteomes" id="UP001153321">
    <property type="component" value="Chromosome 2"/>
</dbReference>
<dbReference type="SUPFAM" id="SSF52540">
    <property type="entry name" value="P-loop containing nucleoside triphosphate hydrolases"/>
    <property type="match status" value="1"/>
</dbReference>
<dbReference type="GO" id="GO:0003924">
    <property type="term" value="F:GTPase activity"/>
    <property type="evidence" value="ECO:0007669"/>
    <property type="project" value="InterPro"/>
</dbReference>
<keyword evidence="7" id="KW-1185">Reference proteome</keyword>
<name>A0A9P0I2A5_SPOLI</name>
<dbReference type="PROSITE" id="PS51715">
    <property type="entry name" value="G_GB1_RHD3"/>
    <property type="match status" value="1"/>
</dbReference>
<keyword evidence="1" id="KW-0547">Nucleotide-binding</keyword>
<dbReference type="InterPro" id="IPR027417">
    <property type="entry name" value="P-loop_NTPase"/>
</dbReference>
<proteinExistence type="inferred from homology"/>
<keyword evidence="3" id="KW-0342">GTP-binding</keyword>
<dbReference type="GO" id="GO:0005525">
    <property type="term" value="F:GTP binding"/>
    <property type="evidence" value="ECO:0007669"/>
    <property type="project" value="UniProtKB-KW"/>
</dbReference>
<evidence type="ECO:0000256" key="2">
    <source>
        <dbReference type="ARBA" id="ARBA00022801"/>
    </source>
</evidence>
<dbReference type="InterPro" id="IPR015894">
    <property type="entry name" value="Guanylate-bd_N"/>
</dbReference>
<organism evidence="6 7">
    <name type="scientific">Spodoptera littoralis</name>
    <name type="common">Egyptian cotton leafworm</name>
    <dbReference type="NCBI Taxonomy" id="7109"/>
    <lineage>
        <taxon>Eukaryota</taxon>
        <taxon>Metazoa</taxon>
        <taxon>Ecdysozoa</taxon>
        <taxon>Arthropoda</taxon>
        <taxon>Hexapoda</taxon>
        <taxon>Insecta</taxon>
        <taxon>Pterygota</taxon>
        <taxon>Neoptera</taxon>
        <taxon>Endopterygota</taxon>
        <taxon>Lepidoptera</taxon>
        <taxon>Glossata</taxon>
        <taxon>Ditrysia</taxon>
        <taxon>Noctuoidea</taxon>
        <taxon>Noctuidae</taxon>
        <taxon>Amphipyrinae</taxon>
        <taxon>Spodoptera</taxon>
    </lineage>
</organism>
<gene>
    <name evidence="6" type="ORF">SPLIT_LOCUS5296</name>
</gene>
<evidence type="ECO:0000259" key="5">
    <source>
        <dbReference type="PROSITE" id="PS51715"/>
    </source>
</evidence>
<dbReference type="Gene3D" id="1.20.58.420">
    <property type="entry name" value="AHSP"/>
    <property type="match status" value="3"/>
</dbReference>
<protein>
    <recommendedName>
        <fullName evidence="5">GB1/RHD3-type G domain-containing protein</fullName>
    </recommendedName>
</protein>
<dbReference type="AlphaFoldDB" id="A0A9P0I2A5"/>
<dbReference type="EMBL" id="LR824533">
    <property type="protein sequence ID" value="CAH1639940.1"/>
    <property type="molecule type" value="Genomic_DNA"/>
</dbReference>
<dbReference type="CDD" id="cd01851">
    <property type="entry name" value="GBP"/>
    <property type="match status" value="1"/>
</dbReference>
<dbReference type="PANTHER" id="PTHR10751">
    <property type="entry name" value="GUANYLATE BINDING PROTEIN"/>
    <property type="match status" value="1"/>
</dbReference>
<evidence type="ECO:0000256" key="3">
    <source>
        <dbReference type="ARBA" id="ARBA00023134"/>
    </source>
</evidence>
<evidence type="ECO:0000256" key="1">
    <source>
        <dbReference type="ARBA" id="ARBA00022741"/>
    </source>
</evidence>
<evidence type="ECO:0000313" key="7">
    <source>
        <dbReference type="Proteomes" id="UP001153321"/>
    </source>
</evidence>
<evidence type="ECO:0000313" key="6">
    <source>
        <dbReference type="EMBL" id="CAH1639940.1"/>
    </source>
</evidence>
<dbReference type="InterPro" id="IPR030386">
    <property type="entry name" value="G_GB1_RHD3_dom"/>
</dbReference>
<accession>A0A9P0I2A5</accession>
<keyword evidence="2" id="KW-0378">Hydrolase</keyword>
<comment type="similarity">
    <text evidence="4">Belongs to the TRAFAC class dynamin-like GTPase superfamily. GB1/RHD3 GTPase family.</text>
</comment>